<evidence type="ECO:0000313" key="2">
    <source>
        <dbReference type="EMBL" id="KAK9213932.1"/>
    </source>
</evidence>
<dbReference type="Proteomes" id="UP001428341">
    <property type="component" value="Unassembled WGS sequence"/>
</dbReference>
<dbReference type="AlphaFoldDB" id="A0AAP0QWP8"/>
<keyword evidence="1" id="KW-1133">Transmembrane helix</keyword>
<organism evidence="2 3">
    <name type="scientific">Citrus x changshan-huyou</name>
    <dbReference type="NCBI Taxonomy" id="2935761"/>
    <lineage>
        <taxon>Eukaryota</taxon>
        <taxon>Viridiplantae</taxon>
        <taxon>Streptophyta</taxon>
        <taxon>Embryophyta</taxon>
        <taxon>Tracheophyta</taxon>
        <taxon>Spermatophyta</taxon>
        <taxon>Magnoliopsida</taxon>
        <taxon>eudicotyledons</taxon>
        <taxon>Gunneridae</taxon>
        <taxon>Pentapetalae</taxon>
        <taxon>rosids</taxon>
        <taxon>malvids</taxon>
        <taxon>Sapindales</taxon>
        <taxon>Rutaceae</taxon>
        <taxon>Aurantioideae</taxon>
        <taxon>Citrus</taxon>
    </lineage>
</organism>
<accession>A0AAP0QWP8</accession>
<keyword evidence="3" id="KW-1185">Reference proteome</keyword>
<reference evidence="2 3" key="1">
    <citation type="submission" date="2024-05" db="EMBL/GenBank/DDBJ databases">
        <title>Haplotype-resolved chromosome-level genome assembly of Huyou (Citrus changshanensis).</title>
        <authorList>
            <person name="Miao C."/>
            <person name="Chen W."/>
            <person name="Wu Y."/>
            <person name="Wang L."/>
            <person name="Zhao S."/>
            <person name="Grierson D."/>
            <person name="Xu C."/>
            <person name="Chen K."/>
        </authorList>
    </citation>
    <scope>NUCLEOTIDE SEQUENCE [LARGE SCALE GENOMIC DNA]</scope>
    <source>
        <strain evidence="2">01-14</strain>
        <tissue evidence="2">Leaf</tissue>
    </source>
</reference>
<feature type="transmembrane region" description="Helical" evidence="1">
    <location>
        <begin position="88"/>
        <end position="112"/>
    </location>
</feature>
<keyword evidence="1" id="KW-0472">Membrane</keyword>
<protein>
    <submittedName>
        <fullName evidence="2">Uncharacterized protein</fullName>
    </submittedName>
</protein>
<keyword evidence="1" id="KW-0812">Transmembrane</keyword>
<gene>
    <name evidence="2" type="ORF">WN944_005918</name>
</gene>
<evidence type="ECO:0000256" key="1">
    <source>
        <dbReference type="SAM" id="Phobius"/>
    </source>
</evidence>
<name>A0AAP0QWP8_9ROSI</name>
<sequence length="124" mass="13942">MEVMVTPEACNTTTGSSSTRYLGKFGMSSATNSTAPSSTSTEIIPLRRRSRSLVFDIKVDSCTLAGLKSWLPAFILCFMHDLFHDFYWFGHLLIFMFLLSMTFLALLDALALRQFCKIRLTSVP</sequence>
<dbReference type="EMBL" id="JBCGBO010000003">
    <property type="protein sequence ID" value="KAK9213932.1"/>
    <property type="molecule type" value="Genomic_DNA"/>
</dbReference>
<evidence type="ECO:0000313" key="3">
    <source>
        <dbReference type="Proteomes" id="UP001428341"/>
    </source>
</evidence>
<comment type="caution">
    <text evidence="2">The sequence shown here is derived from an EMBL/GenBank/DDBJ whole genome shotgun (WGS) entry which is preliminary data.</text>
</comment>
<proteinExistence type="predicted"/>